<feature type="non-terminal residue" evidence="3">
    <location>
        <position position="1"/>
    </location>
</feature>
<accession>A0A937HDI5</accession>
<dbReference type="EMBL" id="JADHOK010000062">
    <property type="protein sequence ID" value="MBL6762035.1"/>
    <property type="molecule type" value="Genomic_DNA"/>
</dbReference>
<keyword evidence="1 3" id="KW-0378">Hydrolase</keyword>
<dbReference type="InterPro" id="IPR029058">
    <property type="entry name" value="AB_hydrolase_fold"/>
</dbReference>
<dbReference type="PANTHER" id="PTHR48081:SF8">
    <property type="entry name" value="ALPHA_BETA HYDROLASE FOLD-3 DOMAIN-CONTAINING PROTEIN-RELATED"/>
    <property type="match status" value="1"/>
</dbReference>
<dbReference type="Proteomes" id="UP000785783">
    <property type="component" value="Unassembled WGS sequence"/>
</dbReference>
<name>A0A937HDI5_9PROT</name>
<dbReference type="Pfam" id="PF07859">
    <property type="entry name" value="Abhydrolase_3"/>
    <property type="match status" value="1"/>
</dbReference>
<comment type="caution">
    <text evidence="3">The sequence shown here is derived from an EMBL/GenBank/DDBJ whole genome shotgun (WGS) entry which is preliminary data.</text>
</comment>
<dbReference type="SUPFAM" id="SSF53474">
    <property type="entry name" value="alpha/beta-Hydrolases"/>
    <property type="match status" value="1"/>
</dbReference>
<dbReference type="InterPro" id="IPR013094">
    <property type="entry name" value="AB_hydrolase_3"/>
</dbReference>
<evidence type="ECO:0000313" key="3">
    <source>
        <dbReference type="EMBL" id="MBL6762035.1"/>
    </source>
</evidence>
<evidence type="ECO:0000256" key="1">
    <source>
        <dbReference type="ARBA" id="ARBA00022801"/>
    </source>
</evidence>
<evidence type="ECO:0000259" key="2">
    <source>
        <dbReference type="Pfam" id="PF07859"/>
    </source>
</evidence>
<feature type="domain" description="Alpha/beta hydrolase fold-3" evidence="2">
    <location>
        <begin position="77"/>
        <end position="294"/>
    </location>
</feature>
<dbReference type="GO" id="GO:0016787">
    <property type="term" value="F:hydrolase activity"/>
    <property type="evidence" value="ECO:0007669"/>
    <property type="project" value="UniProtKB-KW"/>
</dbReference>
<dbReference type="Gene3D" id="3.40.50.1820">
    <property type="entry name" value="alpha/beta hydrolase"/>
    <property type="match status" value="1"/>
</dbReference>
<sequence length="320" mass="34556">NIQILANMAARRRAEAEAGETQPTLAEIREMGNAFDPIAPKRRRGVAIRDVELPLKTATLKARIYEPKGAGDALPGILFFHPGGLVIMHHLTDDWFCSVLAEECRAKVITLDYRLCPEHAFPAAIEDGLALWDYVHEAAAALGIDRRRIALAGDSAGGLISAVMCQVLRDKAAEARQTGADKVPQPAAQLLVYPWVSTDSNAKGSVESCAEMFPLSRATMDMFNANVFPDEKGIDHAWANPLHNDNLTRLPPAVIATAGFDPVRDQGNEYAEALAAVGNQVTHYCFGDLSHSFLCLARVSKAANAASVQIARDLGAHLAR</sequence>
<protein>
    <submittedName>
        <fullName evidence="3">Alpha/beta hydrolase</fullName>
    </submittedName>
</protein>
<reference evidence="3" key="1">
    <citation type="submission" date="2020-10" db="EMBL/GenBank/DDBJ databases">
        <title>Microbiome of the Black Sea water column analyzed by genome centric metagenomics.</title>
        <authorList>
            <person name="Cabello-Yeves P.J."/>
            <person name="Callieri C."/>
            <person name="Picazo A."/>
            <person name="Mehrshad M."/>
            <person name="Haro-Moreno J.M."/>
            <person name="Roda-Garcia J."/>
            <person name="Dzembekova N."/>
            <person name="Slabakova V."/>
            <person name="Slabakova N."/>
            <person name="Moncheva S."/>
            <person name="Rodriguez-Valera F."/>
        </authorList>
    </citation>
    <scope>NUCLEOTIDE SEQUENCE</scope>
    <source>
        <strain evidence="3">BS307-5m-G5</strain>
    </source>
</reference>
<dbReference type="InterPro" id="IPR050300">
    <property type="entry name" value="GDXG_lipolytic_enzyme"/>
</dbReference>
<gene>
    <name evidence="3" type="ORF">ISQ19_04980</name>
</gene>
<dbReference type="AlphaFoldDB" id="A0A937HDI5"/>
<dbReference type="PANTHER" id="PTHR48081">
    <property type="entry name" value="AB HYDROLASE SUPERFAMILY PROTEIN C4A8.06C"/>
    <property type="match status" value="1"/>
</dbReference>
<organism evidence="3 4">
    <name type="scientific">PS1 clade bacterium</name>
    <dbReference type="NCBI Taxonomy" id="2175152"/>
    <lineage>
        <taxon>Bacteria</taxon>
        <taxon>Pseudomonadati</taxon>
        <taxon>Pseudomonadota</taxon>
        <taxon>Alphaproteobacteria</taxon>
        <taxon>PS1 clade</taxon>
    </lineage>
</organism>
<proteinExistence type="predicted"/>
<evidence type="ECO:0000313" key="4">
    <source>
        <dbReference type="Proteomes" id="UP000785783"/>
    </source>
</evidence>